<feature type="compositionally biased region" description="Basic and acidic residues" evidence="1">
    <location>
        <begin position="87"/>
        <end position="106"/>
    </location>
</feature>
<organism evidence="2 3">
    <name type="scientific">Pelobates cultripes</name>
    <name type="common">Western spadefoot toad</name>
    <dbReference type="NCBI Taxonomy" id="61616"/>
    <lineage>
        <taxon>Eukaryota</taxon>
        <taxon>Metazoa</taxon>
        <taxon>Chordata</taxon>
        <taxon>Craniata</taxon>
        <taxon>Vertebrata</taxon>
        <taxon>Euteleostomi</taxon>
        <taxon>Amphibia</taxon>
        <taxon>Batrachia</taxon>
        <taxon>Anura</taxon>
        <taxon>Pelobatoidea</taxon>
        <taxon>Pelobatidae</taxon>
        <taxon>Pelobates</taxon>
    </lineage>
</organism>
<dbReference type="Proteomes" id="UP001295444">
    <property type="component" value="Chromosome 10"/>
</dbReference>
<name>A0AAD1T4G0_PELCU</name>
<accession>A0AAD1T4G0</accession>
<keyword evidence="3" id="KW-1185">Reference proteome</keyword>
<protein>
    <submittedName>
        <fullName evidence="2">Uncharacterized protein</fullName>
    </submittedName>
</protein>
<dbReference type="EMBL" id="OW240921">
    <property type="protein sequence ID" value="CAH2319064.1"/>
    <property type="molecule type" value="Genomic_DNA"/>
</dbReference>
<feature type="compositionally biased region" description="Basic and acidic residues" evidence="1">
    <location>
        <begin position="66"/>
        <end position="80"/>
    </location>
</feature>
<evidence type="ECO:0000313" key="2">
    <source>
        <dbReference type="EMBL" id="CAH2319064.1"/>
    </source>
</evidence>
<gene>
    <name evidence="2" type="ORF">PECUL_23A016362</name>
</gene>
<feature type="region of interest" description="Disordered" evidence="1">
    <location>
        <begin position="1"/>
        <end position="120"/>
    </location>
</feature>
<dbReference type="AlphaFoldDB" id="A0AAD1T4G0"/>
<evidence type="ECO:0000313" key="3">
    <source>
        <dbReference type="Proteomes" id="UP001295444"/>
    </source>
</evidence>
<sequence>MCTCDGVAGGEGMHKKKKRSHSKSLLPTRAPVSSLPTDNCPQPRTCTNSAHPHSGSGRDAQHRKKADPPKSHGGKGERGGHVPPNSKDQRQPEIRSRAQEDRRQRVAGEQQARKGSSRSR</sequence>
<reference evidence="2" key="1">
    <citation type="submission" date="2022-03" db="EMBL/GenBank/DDBJ databases">
        <authorList>
            <person name="Alioto T."/>
            <person name="Alioto T."/>
            <person name="Gomez Garrido J."/>
        </authorList>
    </citation>
    <scope>NUCLEOTIDE SEQUENCE</scope>
</reference>
<proteinExistence type="predicted"/>
<feature type="compositionally biased region" description="Polar residues" evidence="1">
    <location>
        <begin position="34"/>
        <end position="51"/>
    </location>
</feature>
<evidence type="ECO:0000256" key="1">
    <source>
        <dbReference type="SAM" id="MobiDB-lite"/>
    </source>
</evidence>